<dbReference type="PANTHER" id="PTHR43737">
    <property type="entry name" value="BLL7424 PROTEIN"/>
    <property type="match status" value="1"/>
</dbReference>
<protein>
    <recommendedName>
        <fullName evidence="3">Sulfatase</fullName>
    </recommendedName>
</protein>
<keyword evidence="2" id="KW-1185">Reference proteome</keyword>
<dbReference type="PROSITE" id="PS51318">
    <property type="entry name" value="TAT"/>
    <property type="match status" value="1"/>
</dbReference>
<evidence type="ECO:0008006" key="3">
    <source>
        <dbReference type="Google" id="ProtNLM"/>
    </source>
</evidence>
<reference evidence="1 2" key="1">
    <citation type="journal article" date="2016" name="Front. Microbiol.">
        <title>Fuerstia marisgermanicae gen. nov., sp. nov., an Unusual Member of the Phylum Planctomycetes from the German Wadden Sea.</title>
        <authorList>
            <person name="Kohn T."/>
            <person name="Heuer A."/>
            <person name="Jogler M."/>
            <person name="Vollmers J."/>
            <person name="Boedeker C."/>
            <person name="Bunk B."/>
            <person name="Rast P."/>
            <person name="Borchert D."/>
            <person name="Glockner I."/>
            <person name="Freese H.M."/>
            <person name="Klenk H.P."/>
            <person name="Overmann J."/>
            <person name="Kaster A.K."/>
            <person name="Rohde M."/>
            <person name="Wiegand S."/>
            <person name="Jogler C."/>
        </authorList>
    </citation>
    <scope>NUCLEOTIDE SEQUENCE [LARGE SCALE GENOMIC DNA]</scope>
    <source>
        <strain evidence="1 2">NH11</strain>
    </source>
</reference>
<sequence>MTQNHTFMHDPQLSRRLLLNNSGRTLGAAALASLLANETTAAPSAAAPAAINGGLPDLPHFAPKAKRVIYLMMTGGPSHIDTWDYKPELRKIHGQELPDSIRNEQRITTMTSGQKAFPCVAPMFEFSQHGQNGTWVSEILPHTAKLVDDICLVKSVHTEAINHDPAITFINTGVQQPGKASMGAWVSYGLGSPNKNLPSYVVMISKGPGQKQALYSRLWGSGFLPSQHQGVALRAGKSPVLYLNDPDGIDRATRRRMLDRIAAINQETYRNFGDPETLTRIAQYEMAFRMQTSVPGLMDLSTETENTKALYGPEIETPGSFARNCVIARRLAEQGVPFVQLFHRGWDQHGNLPKLLRGQCESIDHPIYGLITDLKQRGLFEDTLIVWGGEFGRTIYSQGTLTADNHGRDHHGRCFTMWMAGAGIKRGFEFGKTDEYCYNIVENPVHIRDMNATLLHQLGIDHNRLTFRYQGLDQKLTGAEPARVVDEILA</sequence>
<evidence type="ECO:0000313" key="1">
    <source>
        <dbReference type="EMBL" id="APZ96101.1"/>
    </source>
</evidence>
<dbReference type="PANTHER" id="PTHR43737:SF1">
    <property type="entry name" value="DUF1501 DOMAIN-CONTAINING PROTEIN"/>
    <property type="match status" value="1"/>
</dbReference>
<dbReference type="EMBL" id="CP017641">
    <property type="protein sequence ID" value="APZ96101.1"/>
    <property type="molecule type" value="Genomic_DNA"/>
</dbReference>
<organism evidence="1 2">
    <name type="scientific">Fuerstiella marisgermanici</name>
    <dbReference type="NCBI Taxonomy" id="1891926"/>
    <lineage>
        <taxon>Bacteria</taxon>
        <taxon>Pseudomonadati</taxon>
        <taxon>Planctomycetota</taxon>
        <taxon>Planctomycetia</taxon>
        <taxon>Planctomycetales</taxon>
        <taxon>Planctomycetaceae</taxon>
        <taxon>Fuerstiella</taxon>
    </lineage>
</organism>
<dbReference type="AlphaFoldDB" id="A0A1P8WPW7"/>
<dbReference type="InterPro" id="IPR017850">
    <property type="entry name" value="Alkaline_phosphatase_core_sf"/>
</dbReference>
<evidence type="ECO:0000313" key="2">
    <source>
        <dbReference type="Proteomes" id="UP000187735"/>
    </source>
</evidence>
<dbReference type="Gene3D" id="3.40.720.10">
    <property type="entry name" value="Alkaline Phosphatase, subunit A"/>
    <property type="match status" value="1"/>
</dbReference>
<dbReference type="STRING" id="1891926.Fuma_05769"/>
<dbReference type="SUPFAM" id="SSF53649">
    <property type="entry name" value="Alkaline phosphatase-like"/>
    <property type="match status" value="1"/>
</dbReference>
<dbReference type="Proteomes" id="UP000187735">
    <property type="component" value="Chromosome"/>
</dbReference>
<gene>
    <name evidence="1" type="ORF">Fuma_05769</name>
</gene>
<name>A0A1P8WPW7_9PLAN</name>
<dbReference type="Pfam" id="PF07394">
    <property type="entry name" value="DUF1501"/>
    <property type="match status" value="1"/>
</dbReference>
<dbReference type="InterPro" id="IPR010869">
    <property type="entry name" value="DUF1501"/>
</dbReference>
<dbReference type="KEGG" id="fmr:Fuma_05769"/>
<accession>A0A1P8WPW7</accession>
<dbReference type="InterPro" id="IPR006311">
    <property type="entry name" value="TAT_signal"/>
</dbReference>
<proteinExistence type="predicted"/>